<accession>A0A225D6X7</accession>
<evidence type="ECO:0000313" key="2">
    <source>
        <dbReference type="EMBL" id="OWK34288.1"/>
    </source>
</evidence>
<proteinExistence type="predicted"/>
<organism evidence="2 3">
    <name type="scientific">Fimbriiglobus ruber</name>
    <dbReference type="NCBI Taxonomy" id="1908690"/>
    <lineage>
        <taxon>Bacteria</taxon>
        <taxon>Pseudomonadati</taxon>
        <taxon>Planctomycetota</taxon>
        <taxon>Planctomycetia</taxon>
        <taxon>Gemmatales</taxon>
        <taxon>Gemmataceae</taxon>
        <taxon>Fimbriiglobus</taxon>
    </lineage>
</organism>
<dbReference type="InterPro" id="IPR010982">
    <property type="entry name" value="Lambda_DNA-bd_dom_sf"/>
</dbReference>
<dbReference type="AlphaFoldDB" id="A0A225D6X7"/>
<dbReference type="Gene3D" id="1.10.260.40">
    <property type="entry name" value="lambda repressor-like DNA-binding domains"/>
    <property type="match status" value="1"/>
</dbReference>
<comment type="caution">
    <text evidence="2">The sequence shown here is derived from an EMBL/GenBank/DDBJ whole genome shotgun (WGS) entry which is preliminary data.</text>
</comment>
<evidence type="ECO:0000259" key="1">
    <source>
        <dbReference type="PROSITE" id="PS50943"/>
    </source>
</evidence>
<dbReference type="EMBL" id="NIDE01000020">
    <property type="protein sequence ID" value="OWK34288.1"/>
    <property type="molecule type" value="Genomic_DNA"/>
</dbReference>
<dbReference type="InterPro" id="IPR001387">
    <property type="entry name" value="Cro/C1-type_HTH"/>
</dbReference>
<protein>
    <recommendedName>
        <fullName evidence="1">HTH cro/C1-type domain-containing protein</fullName>
    </recommendedName>
</protein>
<feature type="domain" description="HTH cro/C1-type" evidence="1">
    <location>
        <begin position="3"/>
        <end position="36"/>
    </location>
</feature>
<keyword evidence="3" id="KW-1185">Reference proteome</keyword>
<dbReference type="GO" id="GO:0003677">
    <property type="term" value="F:DNA binding"/>
    <property type="evidence" value="ECO:0007669"/>
    <property type="project" value="InterPro"/>
</dbReference>
<dbReference type="Proteomes" id="UP000214646">
    <property type="component" value="Unassembled WGS sequence"/>
</dbReference>
<evidence type="ECO:0000313" key="3">
    <source>
        <dbReference type="Proteomes" id="UP000214646"/>
    </source>
</evidence>
<name>A0A225D6X7_9BACT</name>
<dbReference type="PROSITE" id="PS50943">
    <property type="entry name" value="HTH_CROC1"/>
    <property type="match status" value="1"/>
</dbReference>
<reference evidence="3" key="1">
    <citation type="submission" date="2017-06" db="EMBL/GenBank/DDBJ databases">
        <title>Genome analysis of Fimbriiglobus ruber SP5, the first member of the order Planctomycetales with confirmed chitinolytic capability.</title>
        <authorList>
            <person name="Ravin N.V."/>
            <person name="Rakitin A.L."/>
            <person name="Ivanova A.A."/>
            <person name="Beletsky A.V."/>
            <person name="Kulichevskaya I.S."/>
            <person name="Mardanov A.V."/>
            <person name="Dedysh S.N."/>
        </authorList>
    </citation>
    <scope>NUCLEOTIDE SEQUENCE [LARGE SCALE GENOMIC DNA]</scope>
    <source>
        <strain evidence="3">SP5</strain>
    </source>
</reference>
<gene>
    <name evidence="2" type="ORF">FRUB_10259</name>
</gene>
<sequence length="39" mass="4075">MLRPVIAKLETSPDANPTLDTIKSLAAALDVNPADLIAD</sequence>
<dbReference type="SUPFAM" id="SSF47413">
    <property type="entry name" value="lambda repressor-like DNA-binding domains"/>
    <property type="match status" value="1"/>
</dbReference>